<reference evidence="1" key="2">
    <citation type="journal article" date="2007" name="Science">
        <title>Draft genome sequence of the sexually transmitted pathogen Trichomonas vaginalis.</title>
        <authorList>
            <person name="Carlton J.M."/>
            <person name="Hirt R.P."/>
            <person name="Silva J.C."/>
            <person name="Delcher A.L."/>
            <person name="Schatz M."/>
            <person name="Zhao Q."/>
            <person name="Wortman J.R."/>
            <person name="Bidwell S.L."/>
            <person name="Alsmark U.C.M."/>
            <person name="Besteiro S."/>
            <person name="Sicheritz-Ponten T."/>
            <person name="Noel C.J."/>
            <person name="Dacks J.B."/>
            <person name="Foster P.G."/>
            <person name="Simillion C."/>
            <person name="Van de Peer Y."/>
            <person name="Miranda-Saavedra D."/>
            <person name="Barton G.J."/>
            <person name="Westrop G.D."/>
            <person name="Mueller S."/>
            <person name="Dessi D."/>
            <person name="Fiori P.L."/>
            <person name="Ren Q."/>
            <person name="Paulsen I."/>
            <person name="Zhang H."/>
            <person name="Bastida-Corcuera F.D."/>
            <person name="Simoes-Barbosa A."/>
            <person name="Brown M.T."/>
            <person name="Hayes R.D."/>
            <person name="Mukherjee M."/>
            <person name="Okumura C.Y."/>
            <person name="Schneider R."/>
            <person name="Smith A.J."/>
            <person name="Vanacova S."/>
            <person name="Villalvazo M."/>
            <person name="Haas B.J."/>
            <person name="Pertea M."/>
            <person name="Feldblyum T.V."/>
            <person name="Utterback T.R."/>
            <person name="Shu C.L."/>
            <person name="Osoegawa K."/>
            <person name="de Jong P.J."/>
            <person name="Hrdy I."/>
            <person name="Horvathova L."/>
            <person name="Zubacova Z."/>
            <person name="Dolezal P."/>
            <person name="Malik S.B."/>
            <person name="Logsdon J.M. Jr."/>
            <person name="Henze K."/>
            <person name="Gupta A."/>
            <person name="Wang C.C."/>
            <person name="Dunne R.L."/>
            <person name="Upcroft J.A."/>
            <person name="Upcroft P."/>
            <person name="White O."/>
            <person name="Salzberg S.L."/>
            <person name="Tang P."/>
            <person name="Chiu C.-H."/>
            <person name="Lee Y.-S."/>
            <person name="Embley T.M."/>
            <person name="Coombs G.H."/>
            <person name="Mottram J.C."/>
            <person name="Tachezy J."/>
            <person name="Fraser-Liggett C.M."/>
            <person name="Johnson P.J."/>
        </authorList>
    </citation>
    <scope>NUCLEOTIDE SEQUENCE [LARGE SCALE GENOMIC DNA]</scope>
    <source>
        <strain evidence="1">G3</strain>
    </source>
</reference>
<dbReference type="EMBL" id="DS113230">
    <property type="protein sequence ID" value="EAY17477.1"/>
    <property type="molecule type" value="Genomic_DNA"/>
</dbReference>
<dbReference type="RefSeq" id="XP_001329612.1">
    <property type="nucleotide sequence ID" value="XM_001329577.1"/>
</dbReference>
<evidence type="ECO:0000313" key="2">
    <source>
        <dbReference type="Proteomes" id="UP000001542"/>
    </source>
</evidence>
<dbReference type="AlphaFoldDB" id="A2DQ50"/>
<name>A2DQ50_TRIV3</name>
<evidence type="ECO:0008006" key="3">
    <source>
        <dbReference type="Google" id="ProtNLM"/>
    </source>
</evidence>
<dbReference type="Proteomes" id="UP000001542">
    <property type="component" value="Unassembled WGS sequence"/>
</dbReference>
<accession>A2DQ50</accession>
<keyword evidence="2" id="KW-1185">Reference proteome</keyword>
<evidence type="ECO:0000313" key="1">
    <source>
        <dbReference type="EMBL" id="EAY17477.1"/>
    </source>
</evidence>
<dbReference type="VEuPathDB" id="TrichDB:TVAG_494190"/>
<reference evidence="1" key="1">
    <citation type="submission" date="2006-10" db="EMBL/GenBank/DDBJ databases">
        <authorList>
            <person name="Amadeo P."/>
            <person name="Zhao Q."/>
            <person name="Wortman J."/>
            <person name="Fraser-Liggett C."/>
            <person name="Carlton J."/>
        </authorList>
    </citation>
    <scope>NUCLEOTIDE SEQUENCE</scope>
    <source>
        <strain evidence="1">G3</strain>
    </source>
</reference>
<dbReference type="InterPro" id="IPR011050">
    <property type="entry name" value="Pectin_lyase_fold/virulence"/>
</dbReference>
<dbReference type="SUPFAM" id="SSF51126">
    <property type="entry name" value="Pectin lyase-like"/>
    <property type="match status" value="1"/>
</dbReference>
<protein>
    <recommendedName>
        <fullName evidence="3">Right handed beta helix domain-containing protein</fullName>
    </recommendedName>
</protein>
<organism evidence="1 2">
    <name type="scientific">Trichomonas vaginalis (strain ATCC PRA-98 / G3)</name>
    <dbReference type="NCBI Taxonomy" id="412133"/>
    <lineage>
        <taxon>Eukaryota</taxon>
        <taxon>Metamonada</taxon>
        <taxon>Parabasalia</taxon>
        <taxon>Trichomonadida</taxon>
        <taxon>Trichomonadidae</taxon>
        <taxon>Trichomonas</taxon>
    </lineage>
</organism>
<dbReference type="VEuPathDB" id="TrichDB:TVAGG3_0385250"/>
<dbReference type="KEGG" id="tva:4775494"/>
<sequence length="255" mass="28698">MAVGNCSMKNVLFNFTNTIPISGYYEEAILDYLLKESVTDTNKYASKPLTIKDLKGEIIIDTVIFENISSTNNGGAVSICCFSSNILITNCMFDQCTSNSFTQETSGGAIYIVGHNTYSNLRNVLSTNCQAGRCHFCYIYSNYLTSLTRTTVCKCAPDNYISDPDTLYIFYDNFFESCNISNNYMGLYLIYSFEDINFTDCVIASNTLVQGQCYIVGIEIKLDKCIIYNNTYHGPGNVTFSTFLIFNIEFNDCFH</sequence>
<proteinExistence type="predicted"/>
<dbReference type="InParanoid" id="A2DQ50"/>
<gene>
    <name evidence="1" type="ORF">TVAG_494190</name>
</gene>